<dbReference type="EMBL" id="JAHUZD010000127">
    <property type="protein sequence ID" value="KAI3403415.2"/>
    <property type="molecule type" value="Genomic_DNA"/>
</dbReference>
<proteinExistence type="predicted"/>
<reference evidence="1" key="1">
    <citation type="journal article" date="2022" name="DNA Res.">
        <title>Genome analysis of five recently described species of the CUG-Ser clade uncovers Candida theae as a new hybrid lineage with pathogenic potential in the Candida parapsilosis species complex.</title>
        <authorList>
            <person name="Mixao V."/>
            <person name="Del Olmo V."/>
            <person name="Hegedusova E."/>
            <person name="Saus E."/>
            <person name="Pryszcz L."/>
            <person name="Cillingova A."/>
            <person name="Nosek J."/>
            <person name="Gabaldon T."/>
        </authorList>
    </citation>
    <scope>NUCLEOTIDE SEQUENCE</scope>
    <source>
        <strain evidence="1">CBS 10844</strain>
    </source>
</reference>
<evidence type="ECO:0000313" key="1">
    <source>
        <dbReference type="EMBL" id="KAI3403415.2"/>
    </source>
</evidence>
<dbReference type="AlphaFoldDB" id="A0AAI9WX59"/>
<dbReference type="GeneID" id="73381451"/>
<name>A0AAI9WX59_9ASCO</name>
<protein>
    <submittedName>
        <fullName evidence="1">Uncharacterized protein</fullName>
    </submittedName>
</protein>
<evidence type="ECO:0000313" key="2">
    <source>
        <dbReference type="Proteomes" id="UP001202479"/>
    </source>
</evidence>
<gene>
    <name evidence="1" type="ORF">KGF56_003836</name>
</gene>
<organism evidence="1 2">
    <name type="scientific">Candida oxycetoniae</name>
    <dbReference type="NCBI Taxonomy" id="497107"/>
    <lineage>
        <taxon>Eukaryota</taxon>
        <taxon>Fungi</taxon>
        <taxon>Dikarya</taxon>
        <taxon>Ascomycota</taxon>
        <taxon>Saccharomycotina</taxon>
        <taxon>Pichiomycetes</taxon>
        <taxon>Debaryomycetaceae</taxon>
        <taxon>Candida/Lodderomyces clade</taxon>
        <taxon>Candida</taxon>
    </lineage>
</organism>
<keyword evidence="2" id="KW-1185">Reference proteome</keyword>
<sequence length="262" mass="29636">MRVAFNTLEETADIGILNSEAWTNSKRKNEVPIKAESHCQNKNETSSFNPIADESITTATAAADTRIKHSLFSRVWLKFRTKRNGEKIAKQELLISNKSKTVAGPLKPTTTTTSNSTSTSTSWVRKLSKNHSISVFRPFATYQNDSIMESTTALLSPQRLPDFVSPPAKKPMPTIESIQEVDEIEIENEICQRKTSFFPIVEDRNESGNHNQFSLKEFYENSFFKSGGRQPIDYDNSQITDETLDPTKLPCTIERSEIVKQH</sequence>
<comment type="caution">
    <text evidence="1">The sequence shown here is derived from an EMBL/GenBank/DDBJ whole genome shotgun (WGS) entry which is preliminary data.</text>
</comment>
<dbReference type="RefSeq" id="XP_049179162.1">
    <property type="nucleotide sequence ID" value="XM_049325211.1"/>
</dbReference>
<accession>A0AAI9WX59</accession>
<dbReference type="Proteomes" id="UP001202479">
    <property type="component" value="Unassembled WGS sequence"/>
</dbReference>